<feature type="domain" description="F-box" evidence="2">
    <location>
        <begin position="33"/>
        <end position="67"/>
    </location>
</feature>
<gene>
    <name evidence="4" type="ORF">DEO72_LG11g3002</name>
    <name evidence="5" type="ORF">DEO72_LG11g3003</name>
</gene>
<dbReference type="Proteomes" id="UP000501690">
    <property type="component" value="Linkage Group LG11"/>
</dbReference>
<sequence length="281" mass="32192">MIYKFGGSERKKTKTGDRKSEKMKTNSPPFIHEELMEEILLKLLTKSVLRFKCLSKKWFSRISDPQFARRHFDAAVAPTYKLLNLVKGSDEAYCVDIESALCADSWHAVSNFSVPSSLSVAGSCRGFLLLQIYFQNFVVWNPSTGIQKQILRNTCVQYDLCGMGYDPVDDDIVVVTVTLKGGRYNNTLVRYFSLRKNCWSSVECGISYARPYFGCNLRHGQFWNGALYWIVASANRLRSVVIAFDVREKRLLEILLPDHLAIIQMESDIYHLKWPTLSSNE</sequence>
<proteinExistence type="predicted"/>
<dbReference type="NCBIfam" id="TIGR01640">
    <property type="entry name" value="F_box_assoc_1"/>
    <property type="match status" value="1"/>
</dbReference>
<evidence type="ECO:0000256" key="1">
    <source>
        <dbReference type="SAM" id="MobiDB-lite"/>
    </source>
</evidence>
<dbReference type="InterPro" id="IPR011043">
    <property type="entry name" value="Gal_Oxase/kelch_b-propeller"/>
</dbReference>
<dbReference type="SUPFAM" id="SSF50965">
    <property type="entry name" value="Galactose oxidase, central domain"/>
    <property type="match status" value="1"/>
</dbReference>
<dbReference type="PANTHER" id="PTHR31672:SF13">
    <property type="entry name" value="F-BOX PROTEIN CPR30-LIKE"/>
    <property type="match status" value="1"/>
</dbReference>
<evidence type="ECO:0000259" key="2">
    <source>
        <dbReference type="Pfam" id="PF00646"/>
    </source>
</evidence>
<name>A0A4D6NU01_VIGUN</name>
<keyword evidence="6" id="KW-1185">Reference proteome</keyword>
<dbReference type="InterPro" id="IPR050796">
    <property type="entry name" value="SCF_F-box_component"/>
</dbReference>
<dbReference type="Pfam" id="PF00646">
    <property type="entry name" value="F-box"/>
    <property type="match status" value="1"/>
</dbReference>
<accession>A0A4D6NU01</accession>
<dbReference type="EMBL" id="CP039355">
    <property type="protein sequence ID" value="QCE15989.1"/>
    <property type="molecule type" value="Genomic_DNA"/>
</dbReference>
<evidence type="ECO:0000313" key="6">
    <source>
        <dbReference type="Proteomes" id="UP000501690"/>
    </source>
</evidence>
<dbReference type="EMBL" id="CP039355">
    <property type="protein sequence ID" value="QCE15990.1"/>
    <property type="molecule type" value="Genomic_DNA"/>
</dbReference>
<feature type="compositionally biased region" description="Basic and acidic residues" evidence="1">
    <location>
        <begin position="7"/>
        <end position="24"/>
    </location>
</feature>
<feature type="domain" description="F-box associated beta-propeller type 3" evidence="3">
    <location>
        <begin position="117"/>
        <end position="259"/>
    </location>
</feature>
<dbReference type="InterPro" id="IPR017451">
    <property type="entry name" value="F-box-assoc_interact_dom"/>
</dbReference>
<evidence type="ECO:0000313" key="5">
    <source>
        <dbReference type="EMBL" id="QCE15990.1"/>
    </source>
</evidence>
<organism evidence="4 6">
    <name type="scientific">Vigna unguiculata</name>
    <name type="common">Cowpea</name>
    <dbReference type="NCBI Taxonomy" id="3917"/>
    <lineage>
        <taxon>Eukaryota</taxon>
        <taxon>Viridiplantae</taxon>
        <taxon>Streptophyta</taxon>
        <taxon>Embryophyta</taxon>
        <taxon>Tracheophyta</taxon>
        <taxon>Spermatophyta</taxon>
        <taxon>Magnoliopsida</taxon>
        <taxon>eudicotyledons</taxon>
        <taxon>Gunneridae</taxon>
        <taxon>Pentapetalae</taxon>
        <taxon>rosids</taxon>
        <taxon>fabids</taxon>
        <taxon>Fabales</taxon>
        <taxon>Fabaceae</taxon>
        <taxon>Papilionoideae</taxon>
        <taxon>50 kb inversion clade</taxon>
        <taxon>NPAAA clade</taxon>
        <taxon>indigoferoid/millettioid clade</taxon>
        <taxon>Phaseoleae</taxon>
        <taxon>Vigna</taxon>
    </lineage>
</organism>
<evidence type="ECO:0000259" key="3">
    <source>
        <dbReference type="Pfam" id="PF08268"/>
    </source>
</evidence>
<dbReference type="PANTHER" id="PTHR31672">
    <property type="entry name" value="BNACNNG10540D PROTEIN"/>
    <property type="match status" value="1"/>
</dbReference>
<evidence type="ECO:0000313" key="4">
    <source>
        <dbReference type="EMBL" id="QCE15989.1"/>
    </source>
</evidence>
<dbReference type="InterPro" id="IPR013187">
    <property type="entry name" value="F-box-assoc_dom_typ3"/>
</dbReference>
<reference evidence="4 6" key="1">
    <citation type="submission" date="2019-04" db="EMBL/GenBank/DDBJ databases">
        <title>An improved genome assembly and genetic linkage map for asparagus bean, Vigna unguiculata ssp. sesquipedialis.</title>
        <authorList>
            <person name="Xia Q."/>
            <person name="Zhang R."/>
            <person name="Dong Y."/>
        </authorList>
    </citation>
    <scope>NUCLEOTIDE SEQUENCE [LARGE SCALE GENOMIC DNA]</scope>
    <source>
        <tissue evidence="4">Leaf</tissue>
    </source>
</reference>
<dbReference type="AlphaFoldDB" id="A0A4D6NU01"/>
<evidence type="ECO:0008006" key="7">
    <source>
        <dbReference type="Google" id="ProtNLM"/>
    </source>
</evidence>
<protein>
    <recommendedName>
        <fullName evidence="7">F-box domain-containing protein</fullName>
    </recommendedName>
</protein>
<dbReference type="Pfam" id="PF08268">
    <property type="entry name" value="FBA_3"/>
    <property type="match status" value="1"/>
</dbReference>
<dbReference type="InterPro" id="IPR036047">
    <property type="entry name" value="F-box-like_dom_sf"/>
</dbReference>
<dbReference type="SUPFAM" id="SSF81383">
    <property type="entry name" value="F-box domain"/>
    <property type="match status" value="1"/>
</dbReference>
<dbReference type="InterPro" id="IPR001810">
    <property type="entry name" value="F-box_dom"/>
</dbReference>
<feature type="region of interest" description="Disordered" evidence="1">
    <location>
        <begin position="1"/>
        <end position="25"/>
    </location>
</feature>